<proteinExistence type="predicted"/>
<evidence type="ECO:0000313" key="3">
    <source>
        <dbReference type="Proteomes" id="UP001500503"/>
    </source>
</evidence>
<gene>
    <name evidence="2" type="ORF">GCM10023191_085990</name>
</gene>
<protein>
    <submittedName>
        <fullName evidence="2">Uncharacterized protein</fullName>
    </submittedName>
</protein>
<feature type="compositionally biased region" description="Basic and acidic residues" evidence="1">
    <location>
        <begin position="85"/>
        <end position="111"/>
    </location>
</feature>
<sequence>MLPLRLEYHLIAWAAVLFAATLWAATLWLRGAVWTAADAVGAAAVAGADIATVAPSAAASVVATRPAFVARACVILMLILPEAGEVRDPHPRHGGRAVDRADQSVDRRSAYKADVAGSEPR</sequence>
<feature type="region of interest" description="Disordered" evidence="1">
    <location>
        <begin position="85"/>
        <end position="121"/>
    </location>
</feature>
<evidence type="ECO:0000313" key="2">
    <source>
        <dbReference type="EMBL" id="GAA4515759.1"/>
    </source>
</evidence>
<comment type="caution">
    <text evidence="2">The sequence shown here is derived from an EMBL/GenBank/DDBJ whole genome shotgun (WGS) entry which is preliminary data.</text>
</comment>
<accession>A0ABP8R1S4</accession>
<name>A0ABP8R1S4_9ACTN</name>
<keyword evidence="3" id="KW-1185">Reference proteome</keyword>
<organism evidence="2 3">
    <name type="scientific">Actinoallomurus oryzae</name>
    <dbReference type="NCBI Taxonomy" id="502180"/>
    <lineage>
        <taxon>Bacteria</taxon>
        <taxon>Bacillati</taxon>
        <taxon>Actinomycetota</taxon>
        <taxon>Actinomycetes</taxon>
        <taxon>Streptosporangiales</taxon>
        <taxon>Thermomonosporaceae</taxon>
        <taxon>Actinoallomurus</taxon>
    </lineage>
</organism>
<dbReference type="EMBL" id="BAABHF010000050">
    <property type="protein sequence ID" value="GAA4515759.1"/>
    <property type="molecule type" value="Genomic_DNA"/>
</dbReference>
<dbReference type="Proteomes" id="UP001500503">
    <property type="component" value="Unassembled WGS sequence"/>
</dbReference>
<evidence type="ECO:0000256" key="1">
    <source>
        <dbReference type="SAM" id="MobiDB-lite"/>
    </source>
</evidence>
<reference evidence="3" key="1">
    <citation type="journal article" date="2019" name="Int. J. Syst. Evol. Microbiol.">
        <title>The Global Catalogue of Microorganisms (GCM) 10K type strain sequencing project: providing services to taxonomists for standard genome sequencing and annotation.</title>
        <authorList>
            <consortium name="The Broad Institute Genomics Platform"/>
            <consortium name="The Broad Institute Genome Sequencing Center for Infectious Disease"/>
            <person name="Wu L."/>
            <person name="Ma J."/>
        </authorList>
    </citation>
    <scope>NUCLEOTIDE SEQUENCE [LARGE SCALE GENOMIC DNA]</scope>
    <source>
        <strain evidence="3">JCM 17933</strain>
    </source>
</reference>